<keyword evidence="3" id="KW-1185">Reference proteome</keyword>
<sequence length="543" mass="61711">MLGQFFWFDAWLTFLCLICLFISLYVNIDFSLCFWLLDVDQSLAVISLILLLCSSVSRCLIFGLLYQFPEEGSFLFLLREYRYVQVFGSLNQPSSKRSFQQKAVLAGKKMIPHTSLMLALGATLFFYDVYLLADFSTANRYALQFPDACYLCGSISNQGMLILRFRCVAVEIVFCLTIGWFSINILWKPVLVKLKVGYLGLADGHEQYYMLAFTDLMKDDIWVVQFPREGSLGFYIVTGSISLTIRWWILHQASLEDSSSLNFDAWSTVLLNLLFSFVVIRLRGPISDVCIYGVYEGGMYPVIYLLAEPSHFLLMLFNFQMSHLWVVLSVFRGRPFFVQTVWQRDVGWFVIIHQQKAVFVRRQFLLDALLCFDSAYGEGSRESTVFFCHLSSSWNFPLPTVMLFKGRQLRAFTFLFLIDLDIVFALTHVTGVLSKLERKMRLLGLVVGLGPISDGDLPLAYCNSLQCLILTSFNMFSRKGGLVFYNVIEGMSDLRMASTCDRIYKTNFGSVKGESLRWGSLGLAVGHESIFDAGVDSVGAEGV</sequence>
<feature type="transmembrane region" description="Helical" evidence="1">
    <location>
        <begin position="12"/>
        <end position="37"/>
    </location>
</feature>
<keyword evidence="1" id="KW-0472">Membrane</keyword>
<evidence type="ECO:0000313" key="2">
    <source>
        <dbReference type="EMBL" id="KAG6432515.1"/>
    </source>
</evidence>
<comment type="caution">
    <text evidence="2">The sequence shown here is derived from an EMBL/GenBank/DDBJ whole genome shotgun (WGS) entry which is preliminary data.</text>
</comment>
<keyword evidence="1" id="KW-1133">Transmembrane helix</keyword>
<dbReference type="Proteomes" id="UP000298416">
    <property type="component" value="Unassembled WGS sequence"/>
</dbReference>
<feature type="transmembrane region" description="Helical" evidence="1">
    <location>
        <begin position="312"/>
        <end position="331"/>
    </location>
</feature>
<organism evidence="2">
    <name type="scientific">Salvia splendens</name>
    <name type="common">Scarlet sage</name>
    <dbReference type="NCBI Taxonomy" id="180675"/>
    <lineage>
        <taxon>Eukaryota</taxon>
        <taxon>Viridiplantae</taxon>
        <taxon>Streptophyta</taxon>
        <taxon>Embryophyta</taxon>
        <taxon>Tracheophyta</taxon>
        <taxon>Spermatophyta</taxon>
        <taxon>Magnoliopsida</taxon>
        <taxon>eudicotyledons</taxon>
        <taxon>Gunneridae</taxon>
        <taxon>Pentapetalae</taxon>
        <taxon>asterids</taxon>
        <taxon>lamiids</taxon>
        <taxon>Lamiales</taxon>
        <taxon>Lamiaceae</taxon>
        <taxon>Nepetoideae</taxon>
        <taxon>Mentheae</taxon>
        <taxon>Salviinae</taxon>
        <taxon>Salvia</taxon>
        <taxon>Salvia subgen. Calosphace</taxon>
        <taxon>core Calosphace</taxon>
    </lineage>
</organism>
<name>A0A8X8YM56_SALSN</name>
<dbReference type="EMBL" id="PNBA02000002">
    <property type="protein sequence ID" value="KAG6432515.1"/>
    <property type="molecule type" value="Genomic_DNA"/>
</dbReference>
<evidence type="ECO:0000313" key="3">
    <source>
        <dbReference type="Proteomes" id="UP000298416"/>
    </source>
</evidence>
<feature type="transmembrane region" description="Helical" evidence="1">
    <location>
        <begin position="289"/>
        <end position="306"/>
    </location>
</feature>
<feature type="transmembrane region" description="Helical" evidence="1">
    <location>
        <begin position="265"/>
        <end position="282"/>
    </location>
</feature>
<protein>
    <submittedName>
        <fullName evidence="2">Uncharacterized protein</fullName>
    </submittedName>
</protein>
<evidence type="ECO:0000256" key="1">
    <source>
        <dbReference type="SAM" id="Phobius"/>
    </source>
</evidence>
<feature type="transmembrane region" description="Helical" evidence="1">
    <location>
        <begin position="412"/>
        <end position="433"/>
    </location>
</feature>
<accession>A0A8X8YM56</accession>
<reference evidence="2" key="1">
    <citation type="submission" date="2018-01" db="EMBL/GenBank/DDBJ databases">
        <authorList>
            <person name="Mao J.F."/>
        </authorList>
    </citation>
    <scope>NUCLEOTIDE SEQUENCE</scope>
    <source>
        <strain evidence="2">Huo1</strain>
        <tissue evidence="2">Leaf</tissue>
    </source>
</reference>
<proteinExistence type="predicted"/>
<feature type="transmembrane region" description="Helical" evidence="1">
    <location>
        <begin position="232"/>
        <end position="250"/>
    </location>
</feature>
<gene>
    <name evidence="2" type="ORF">SASPL_104092</name>
</gene>
<feature type="transmembrane region" description="Helical" evidence="1">
    <location>
        <begin position="116"/>
        <end position="133"/>
    </location>
</feature>
<keyword evidence="1" id="KW-0812">Transmembrane</keyword>
<feature type="transmembrane region" description="Helical" evidence="1">
    <location>
        <begin position="43"/>
        <end position="66"/>
    </location>
</feature>
<dbReference type="AlphaFoldDB" id="A0A8X8YM56"/>
<reference evidence="2" key="2">
    <citation type="submission" date="2020-08" db="EMBL/GenBank/DDBJ databases">
        <title>Plant Genome Project.</title>
        <authorList>
            <person name="Zhang R.-G."/>
        </authorList>
    </citation>
    <scope>NUCLEOTIDE SEQUENCE</scope>
    <source>
        <strain evidence="2">Huo1</strain>
        <tissue evidence="2">Leaf</tissue>
    </source>
</reference>